<organism evidence="11 12">
    <name type="scientific">Roseofilum halophilum BLCC-M91</name>
    <dbReference type="NCBI Taxonomy" id="3022259"/>
    <lineage>
        <taxon>Bacteria</taxon>
        <taxon>Bacillati</taxon>
        <taxon>Cyanobacteriota</taxon>
        <taxon>Cyanophyceae</taxon>
        <taxon>Desertifilales</taxon>
        <taxon>Desertifilaceae</taxon>
        <taxon>Roseofilum</taxon>
        <taxon>Roseofilum halophilum</taxon>
    </lineage>
</organism>
<evidence type="ECO:0000313" key="11">
    <source>
        <dbReference type="EMBL" id="MDJ1180248.1"/>
    </source>
</evidence>
<name>A0ABT7BPP1_9CYAN</name>
<dbReference type="SUPFAM" id="SSF53756">
    <property type="entry name" value="UDP-Glycosyltransferase/glycogen phosphorylase"/>
    <property type="match status" value="1"/>
</dbReference>
<dbReference type="EMBL" id="JAQPOK010000112">
    <property type="protein sequence ID" value="MDJ1180248.1"/>
    <property type="molecule type" value="Genomic_DNA"/>
</dbReference>
<comment type="catalytic activity">
    <reaction evidence="9 10">
        <text>a lipid X + a UDP-2-N,3-O-bis[(3R)-3-hydroxyacyl]-alpha-D-glucosamine = a lipid A disaccharide + UDP + H(+)</text>
        <dbReference type="Rhea" id="RHEA:67828"/>
        <dbReference type="ChEBI" id="CHEBI:15378"/>
        <dbReference type="ChEBI" id="CHEBI:58223"/>
        <dbReference type="ChEBI" id="CHEBI:137748"/>
        <dbReference type="ChEBI" id="CHEBI:176338"/>
        <dbReference type="ChEBI" id="CHEBI:176343"/>
        <dbReference type="EC" id="2.4.1.182"/>
    </reaction>
</comment>
<keyword evidence="7 10" id="KW-0808">Transferase</keyword>
<evidence type="ECO:0000256" key="2">
    <source>
        <dbReference type="ARBA" id="ARBA00012687"/>
    </source>
</evidence>
<dbReference type="HAMAP" id="MF_00392">
    <property type="entry name" value="LpxB"/>
    <property type="match status" value="1"/>
</dbReference>
<keyword evidence="5 10" id="KW-0441">Lipid A biosynthesis</keyword>
<proteinExistence type="inferred from homology"/>
<comment type="similarity">
    <text evidence="10">Belongs to the LpxB family.</text>
</comment>
<dbReference type="PANTHER" id="PTHR30372">
    <property type="entry name" value="LIPID-A-DISACCHARIDE SYNTHASE"/>
    <property type="match status" value="1"/>
</dbReference>
<dbReference type="Pfam" id="PF02684">
    <property type="entry name" value="LpxB"/>
    <property type="match status" value="1"/>
</dbReference>
<evidence type="ECO:0000256" key="10">
    <source>
        <dbReference type="HAMAP-Rule" id="MF_00392"/>
    </source>
</evidence>
<dbReference type="InterPro" id="IPR003835">
    <property type="entry name" value="Glyco_trans_19"/>
</dbReference>
<evidence type="ECO:0000256" key="3">
    <source>
        <dbReference type="ARBA" id="ARBA00020902"/>
    </source>
</evidence>
<sequence>MTTIFISTGEVSGDLQGALLVEALHRYGRQNGLELEIVALGGERMADAGATLLGKTAGIGSVGILEALPFVLPTLKMQEEVKRYLRQNPPDLIILIDYMGPNLSIGGYLCRDFSDVPIIYYIAPQLWVWSQNQRDRKKVVQITDLLLAIFPEEARFFREHNVKVNWVGHPLIDRMQEFPCRDRARSTLGIADYQKAIALIPASRRQEVTYLLPVMFAAAQQIQQQLPDAQFWIPLSLPEFREPIEKAIANFKLNATLVEEQTREVLAGVDLAICKSGTVNLELALLDVPQVVMYRLNPLTAWIARHILKLSLPYVSPANLVEMKPLVPEFLQEAATPEAISQSALDRLLNPQIRQEMLQGYAEMRQALGEPGVCDRAAQVIFDFWRTMNNEQ</sequence>
<dbReference type="RefSeq" id="WP_283763550.1">
    <property type="nucleotide sequence ID" value="NZ_JAQPOK010000112.1"/>
</dbReference>
<dbReference type="PANTHER" id="PTHR30372:SF4">
    <property type="entry name" value="LIPID-A-DISACCHARIDE SYNTHASE, MITOCHONDRIAL-RELATED"/>
    <property type="match status" value="1"/>
</dbReference>
<evidence type="ECO:0000256" key="6">
    <source>
        <dbReference type="ARBA" id="ARBA00022676"/>
    </source>
</evidence>
<evidence type="ECO:0000256" key="7">
    <source>
        <dbReference type="ARBA" id="ARBA00022679"/>
    </source>
</evidence>
<evidence type="ECO:0000256" key="4">
    <source>
        <dbReference type="ARBA" id="ARBA00022516"/>
    </source>
</evidence>
<comment type="function">
    <text evidence="1 10">Condensation of UDP-2,3-diacylglucosamine and 2,3-diacylglucosamine-1-phosphate to form lipid A disaccharide, a precursor of lipid A, a phosphorylated glycolipid that anchors the lipopolysaccharide to the outer membrane of the cell.</text>
</comment>
<evidence type="ECO:0000256" key="1">
    <source>
        <dbReference type="ARBA" id="ARBA00002056"/>
    </source>
</evidence>
<dbReference type="Proteomes" id="UP001231370">
    <property type="component" value="Unassembled WGS sequence"/>
</dbReference>
<dbReference type="Gene3D" id="3.40.50.2000">
    <property type="entry name" value="Glycogen Phosphorylase B"/>
    <property type="match status" value="2"/>
</dbReference>
<keyword evidence="12" id="KW-1185">Reference proteome</keyword>
<protein>
    <recommendedName>
        <fullName evidence="3 10">Lipid-A-disaccharide synthase</fullName>
        <ecNumber evidence="2 10">2.4.1.182</ecNumber>
    </recommendedName>
</protein>
<reference evidence="11 12" key="1">
    <citation type="submission" date="2023-01" db="EMBL/GenBank/DDBJ databases">
        <title>Novel diversity within Roseofilum (Cyanobacteria; Desertifilaceae) from marine benthic mats with descriptions of four novel species.</title>
        <authorList>
            <person name="Wang Y."/>
            <person name="Berthold D.E."/>
            <person name="Hu J."/>
            <person name="Lefler F.W."/>
            <person name="Laughinghouse H.D. IV."/>
        </authorList>
    </citation>
    <scope>NUCLEOTIDE SEQUENCE [LARGE SCALE GENOMIC DNA]</scope>
    <source>
        <strain evidence="11 12">BLCC-M91</strain>
    </source>
</reference>
<accession>A0ABT7BPP1</accession>
<keyword evidence="4 10" id="KW-0444">Lipid biosynthesis</keyword>
<comment type="caution">
    <text evidence="11">The sequence shown here is derived from an EMBL/GenBank/DDBJ whole genome shotgun (WGS) entry which is preliminary data.</text>
</comment>
<evidence type="ECO:0000256" key="5">
    <source>
        <dbReference type="ARBA" id="ARBA00022556"/>
    </source>
</evidence>
<keyword evidence="6 10" id="KW-0328">Glycosyltransferase</keyword>
<evidence type="ECO:0000313" key="12">
    <source>
        <dbReference type="Proteomes" id="UP001231370"/>
    </source>
</evidence>
<evidence type="ECO:0000256" key="8">
    <source>
        <dbReference type="ARBA" id="ARBA00023098"/>
    </source>
</evidence>
<comment type="pathway">
    <text evidence="10">Bacterial outer membrane biogenesis; LPS lipid A biosynthesis.</text>
</comment>
<keyword evidence="8 10" id="KW-0443">Lipid metabolism</keyword>
<dbReference type="GO" id="GO:0008915">
    <property type="term" value="F:lipid-A-disaccharide synthase activity"/>
    <property type="evidence" value="ECO:0007669"/>
    <property type="project" value="UniProtKB-EC"/>
</dbReference>
<gene>
    <name evidence="10 11" type="primary">lpxB</name>
    <name evidence="11" type="ORF">PJF56_15395</name>
</gene>
<dbReference type="EC" id="2.4.1.182" evidence="2 10"/>
<evidence type="ECO:0000256" key="9">
    <source>
        <dbReference type="ARBA" id="ARBA00048975"/>
    </source>
</evidence>
<dbReference type="NCBIfam" id="TIGR00215">
    <property type="entry name" value="lpxB"/>
    <property type="match status" value="1"/>
</dbReference>